<sequence length="208" mass="21129">MLLWCAVAAAVLAVVALLLTGRLNAPLLPHTVAKPAPLSVQCFDTDGELISGWTAHASDPSNVPRVDPLSVCTAIEEDAQAVAQLDQIAVQQRTLGNGCVTFSASDGGRWALTDVVSANGTYTASGGPAPGRLPSFGEVEQPAPIAKLAPLPAQLDGCVELPKLTWKLALPPLAACTADGLTVSVYPRKSGQSAAAACAAKDLVVAAG</sequence>
<reference evidence="1 2" key="1">
    <citation type="submission" date="2018-09" db="EMBL/GenBank/DDBJ databases">
        <title>Genome sequencing of strain 2DFW10M-5.</title>
        <authorList>
            <person name="Heo J."/>
            <person name="Kim S.-J."/>
            <person name="Kwon S.-W."/>
        </authorList>
    </citation>
    <scope>NUCLEOTIDE SEQUENCE [LARGE SCALE GENOMIC DNA]</scope>
    <source>
        <strain evidence="1 2">2DFW10M-5</strain>
    </source>
</reference>
<dbReference type="EMBL" id="CP032624">
    <property type="protein sequence ID" value="AYG04943.1"/>
    <property type="molecule type" value="Genomic_DNA"/>
</dbReference>
<evidence type="ECO:0000313" key="2">
    <source>
        <dbReference type="Proteomes" id="UP000275069"/>
    </source>
</evidence>
<accession>A0A387BMA1</accession>
<keyword evidence="2" id="KW-1185">Reference proteome</keyword>
<dbReference type="Proteomes" id="UP000275069">
    <property type="component" value="Chromosome"/>
</dbReference>
<gene>
    <name evidence="1" type="ORF">D7I44_16385</name>
</gene>
<evidence type="ECO:0000313" key="1">
    <source>
        <dbReference type="EMBL" id="AYG04943.1"/>
    </source>
</evidence>
<dbReference type="AlphaFoldDB" id="A0A387BMA1"/>
<name>A0A387BMA1_9MICO</name>
<dbReference type="KEGG" id="gry:D7I44_16385"/>
<proteinExistence type="predicted"/>
<protein>
    <submittedName>
        <fullName evidence="1">Uncharacterized protein</fullName>
    </submittedName>
</protein>
<organism evidence="1 2">
    <name type="scientific">Gryllotalpicola protaetiae</name>
    <dbReference type="NCBI Taxonomy" id="2419771"/>
    <lineage>
        <taxon>Bacteria</taxon>
        <taxon>Bacillati</taxon>
        <taxon>Actinomycetota</taxon>
        <taxon>Actinomycetes</taxon>
        <taxon>Micrococcales</taxon>
        <taxon>Microbacteriaceae</taxon>
        <taxon>Gryllotalpicola</taxon>
    </lineage>
</organism>